<dbReference type="AlphaFoldDB" id="A0A9P8S046"/>
<protein>
    <submittedName>
        <fullName evidence="1">Uncharacterized protein</fullName>
    </submittedName>
</protein>
<evidence type="ECO:0000313" key="1">
    <source>
        <dbReference type="EMBL" id="KAH0575272.1"/>
    </source>
</evidence>
<sequence>MNENVIIRGKIENKIEFMEQINRPFMPKSQLRPRQILIDLNTNQLPKLLKSPSKYVQSKNAFQPILFSQLTHQPSRSHQRLQEIKKETLLAVTRQYSQNK</sequence>
<keyword evidence="2" id="KW-1185">Reference proteome</keyword>
<dbReference type="KEGG" id="ssao:94296922"/>
<evidence type="ECO:0000313" key="2">
    <source>
        <dbReference type="Proteomes" id="UP000018208"/>
    </source>
</evidence>
<dbReference type="EMBL" id="AUWU02000003">
    <property type="protein sequence ID" value="KAH0575272.1"/>
    <property type="molecule type" value="Genomic_DNA"/>
</dbReference>
<comment type="caution">
    <text evidence="1">The sequence shown here is derived from an EMBL/GenBank/DDBJ whole genome shotgun (WGS) entry which is preliminary data.</text>
</comment>
<dbReference type="Proteomes" id="UP000018208">
    <property type="component" value="Unassembled WGS sequence"/>
</dbReference>
<gene>
    <name evidence="1" type="ORF">SS50377_22899</name>
</gene>
<organism evidence="1 2">
    <name type="scientific">Spironucleus salmonicida</name>
    <dbReference type="NCBI Taxonomy" id="348837"/>
    <lineage>
        <taxon>Eukaryota</taxon>
        <taxon>Metamonada</taxon>
        <taxon>Diplomonadida</taxon>
        <taxon>Hexamitidae</taxon>
        <taxon>Hexamitinae</taxon>
        <taxon>Spironucleus</taxon>
    </lineage>
</organism>
<dbReference type="GeneID" id="94296922"/>
<proteinExistence type="predicted"/>
<reference evidence="1 2" key="1">
    <citation type="journal article" date="2014" name="PLoS Genet.">
        <title>The Genome of Spironucleus salmonicida Highlights a Fish Pathogen Adapted to Fluctuating Environments.</title>
        <authorList>
            <person name="Xu F."/>
            <person name="Jerlstrom-Hultqvist J."/>
            <person name="Einarsson E."/>
            <person name="Astvaldsson A."/>
            <person name="Svard S.G."/>
            <person name="Andersson J.O."/>
        </authorList>
    </citation>
    <scope>NUCLEOTIDE SEQUENCE [LARGE SCALE GENOMIC DNA]</scope>
    <source>
        <strain evidence="1 2">ATCC 50377</strain>
    </source>
</reference>
<accession>A0A9P8S046</accession>
<dbReference type="RefSeq" id="XP_067766045.1">
    <property type="nucleotide sequence ID" value="XM_067906777.1"/>
</dbReference>
<name>A0A9P8S046_9EUKA</name>